<dbReference type="Gene3D" id="1.10.10.60">
    <property type="entry name" value="Homeodomain-like"/>
    <property type="match status" value="1"/>
</dbReference>
<name>V7HW59_9LACO</name>
<evidence type="ECO:0000313" key="1">
    <source>
        <dbReference type="EMBL" id="ETA73510.1"/>
    </source>
</evidence>
<dbReference type="PATRIC" id="fig|1392007.3.peg.1679"/>
<accession>V7HW59</accession>
<reference evidence="1 2" key="1">
    <citation type="journal article" date="2014" name="Genome Announc.">
        <title>The Genome of the Predominant Equine Lactobacillus Species, Lactobacillus equi, Is Reflective of Its Lifestyle Adaptations to an Herbivorous Host.</title>
        <authorList>
            <person name="O'Donnell M.M."/>
            <person name="Harris H.M."/>
            <person name="O'Toole P.W."/>
            <person name="Ross R.P."/>
        </authorList>
    </citation>
    <scope>NUCLEOTIDE SEQUENCE [LARGE SCALE GENOMIC DNA]</scope>
    <source>
        <strain evidence="1 2">DPC 6820</strain>
    </source>
</reference>
<dbReference type="EMBL" id="AWWH01000176">
    <property type="protein sequence ID" value="ETA73510.1"/>
    <property type="molecule type" value="Genomic_DNA"/>
</dbReference>
<organism evidence="1 2">
    <name type="scientific">Ligilactobacillus equi DPC 6820</name>
    <dbReference type="NCBI Taxonomy" id="1392007"/>
    <lineage>
        <taxon>Bacteria</taxon>
        <taxon>Bacillati</taxon>
        <taxon>Bacillota</taxon>
        <taxon>Bacilli</taxon>
        <taxon>Lactobacillales</taxon>
        <taxon>Lactobacillaceae</taxon>
        <taxon>Ligilactobacillus</taxon>
    </lineage>
</organism>
<evidence type="ECO:0000313" key="2">
    <source>
        <dbReference type="Proteomes" id="UP000018559"/>
    </source>
</evidence>
<gene>
    <name evidence="1" type="ORF">LEQ_1205</name>
</gene>
<protein>
    <recommendedName>
        <fullName evidence="3">Resolvase HTH domain-containing protein</fullName>
    </recommendedName>
</protein>
<sequence length="127" mass="14404">MAMMSKTKKKPSVNEKRNQEIIKMIDEGYTRKEVAEIMKMSVGGVGHILIAEKGTGYKTEKRKGMTRRQAVAYSQLHEQIKSLSEEGCSAREIGEELAIAKSTVYTHLKRIRIEEAFGKEEENGNRN</sequence>
<proteinExistence type="predicted"/>
<dbReference type="Proteomes" id="UP000018559">
    <property type="component" value="Unassembled WGS sequence"/>
</dbReference>
<comment type="caution">
    <text evidence="1">The sequence shown here is derived from an EMBL/GenBank/DDBJ whole genome shotgun (WGS) entry which is preliminary data.</text>
</comment>
<dbReference type="AlphaFoldDB" id="V7HW59"/>
<evidence type="ECO:0008006" key="3">
    <source>
        <dbReference type="Google" id="ProtNLM"/>
    </source>
</evidence>
<keyword evidence="2" id="KW-1185">Reference proteome</keyword>